<dbReference type="Proteomes" id="UP000694565">
    <property type="component" value="Unplaced"/>
</dbReference>
<evidence type="ECO:0008006" key="3">
    <source>
        <dbReference type="Google" id="ProtNLM"/>
    </source>
</evidence>
<keyword evidence="2" id="KW-1185">Reference proteome</keyword>
<reference evidence="1" key="2">
    <citation type="submission" date="2025-09" db="UniProtKB">
        <authorList>
            <consortium name="Ensembl"/>
        </authorList>
    </citation>
    <scope>IDENTIFICATION</scope>
</reference>
<evidence type="ECO:0000313" key="1">
    <source>
        <dbReference type="Ensembl" id="ENSCLMP00005048287.1"/>
    </source>
</evidence>
<dbReference type="Ensembl" id="ENSCLMT00005049936.1">
    <property type="protein sequence ID" value="ENSCLMP00005048287.1"/>
    <property type="gene ID" value="ENSCLMG00005022107.1"/>
</dbReference>
<dbReference type="PANTHER" id="PTHR31025:SF27">
    <property type="entry name" value="SI:CH211-193K19.2-RELATED"/>
    <property type="match status" value="1"/>
</dbReference>
<evidence type="ECO:0000313" key="2">
    <source>
        <dbReference type="Proteomes" id="UP000694565"/>
    </source>
</evidence>
<proteinExistence type="predicted"/>
<accession>A0A8C3GB99</accession>
<reference evidence="1" key="1">
    <citation type="submission" date="2025-08" db="UniProtKB">
        <authorList>
            <consortium name="Ensembl"/>
        </authorList>
    </citation>
    <scope>IDENTIFICATION</scope>
</reference>
<dbReference type="AlphaFoldDB" id="A0A8C3GB99"/>
<dbReference type="GeneTree" id="ENSGT00950000182912"/>
<protein>
    <recommendedName>
        <fullName evidence="3">PB1 domain-containing protein</fullName>
    </recommendedName>
</protein>
<name>A0A8C3GB99_CYCLU</name>
<sequence length="399" mass="45157">MAGKRPAKLRVILNSDDTRKLILPDGIPETIEQMLNEVRKVCELNGNFRMQYQDRDFGDALVNLTSTAELEDLTTVKVIPITDDCSEGFNITASNESMSTQSDDTELLSSSSSTTQTQLWPTVFEIPTFSFETELQLETGNAVHRSNMERLSISFKLKSDILEKVAEEMFKYKAYPTDADFSDVAEALIKKHPCLSETGSYNGCYGWKQRLKTKMGNYRTQLKGIGCSELLVNSFKSKAPADAMPAKNVKKPKRVEANHIPDIPTGETSDKLEIERLSLLSEVKKRNNRTVIKSKMDKTFSVRRQEIVGKELGVEELRERWPALFSINAEFTRITTVPLQPRFLASLDKHYGRLMEIIKKKGGVTGEKTRNILEVLDHVCTCFAYDFGVRVYLLTDALR</sequence>
<dbReference type="PANTHER" id="PTHR31025">
    <property type="entry name" value="SI:CH211-196P9.1-RELATED"/>
    <property type="match status" value="1"/>
</dbReference>
<organism evidence="1 2">
    <name type="scientific">Cyclopterus lumpus</name>
    <name type="common">Lumpsucker</name>
    <dbReference type="NCBI Taxonomy" id="8103"/>
    <lineage>
        <taxon>Eukaryota</taxon>
        <taxon>Metazoa</taxon>
        <taxon>Chordata</taxon>
        <taxon>Craniata</taxon>
        <taxon>Vertebrata</taxon>
        <taxon>Euteleostomi</taxon>
        <taxon>Actinopterygii</taxon>
        <taxon>Neopterygii</taxon>
        <taxon>Teleostei</taxon>
        <taxon>Neoteleostei</taxon>
        <taxon>Acanthomorphata</taxon>
        <taxon>Eupercaria</taxon>
        <taxon>Perciformes</taxon>
        <taxon>Cottioidei</taxon>
        <taxon>Cottales</taxon>
        <taxon>Cyclopteridae</taxon>
        <taxon>Cyclopterus</taxon>
    </lineage>
</organism>